<feature type="compositionally biased region" description="Low complexity" evidence="9">
    <location>
        <begin position="39"/>
        <end position="51"/>
    </location>
</feature>
<evidence type="ECO:0000256" key="4">
    <source>
        <dbReference type="ARBA" id="ARBA00023010"/>
    </source>
</evidence>
<keyword evidence="10" id="KW-0812">Transmembrane</keyword>
<dbReference type="GO" id="GO:0005778">
    <property type="term" value="C:peroxisomal membrane"/>
    <property type="evidence" value="ECO:0007669"/>
    <property type="project" value="UniProtKB-SubCell"/>
</dbReference>
<protein>
    <recommendedName>
        <fullName evidence="7">Peroxin-13</fullName>
    </recommendedName>
</protein>
<proteinExistence type="inferred from homology"/>
<dbReference type="RefSeq" id="XP_024573867.1">
    <property type="nucleotide sequence ID" value="XM_024722830.1"/>
</dbReference>
<sequence length="298" mass="31044">MVTALNSGSAAPTKPWEKNETIAAAHASSDFMNSGAVPSQSSEVLESSTSSHALPPSGVGTTQGFGLTNGASTLGPVPQYGSSGFGATGNGYGAAGYGTGPGIMYGSGYGGIGGYGGMNAYERGIGGYGDSFGGFGYRGYGGMSRMGASGLMDPNNCNLGWLNSIHQIVSSVGQITELLGMNAEALNFCIGSSVHFLERLGAMCANVTSMLAPRPVFPPGHPRHGECPVATDEEMSRRRRVRIFKFMLVMAVLAVLYKGLRLLARLRTRAVNKMLVTPPAVGDLESIFQRTVGVKHFN</sequence>
<keyword evidence="6" id="KW-0576">Peroxisome</keyword>
<evidence type="ECO:0000256" key="2">
    <source>
        <dbReference type="ARBA" id="ARBA00022448"/>
    </source>
</evidence>
<evidence type="ECO:0000256" key="6">
    <source>
        <dbReference type="ARBA" id="ARBA00023140"/>
    </source>
</evidence>
<evidence type="ECO:0000256" key="5">
    <source>
        <dbReference type="ARBA" id="ARBA00023136"/>
    </source>
</evidence>
<reference evidence="12" key="1">
    <citation type="submission" date="2014-09" db="EMBL/GenBank/DDBJ databases">
        <authorList>
            <person name="Sharma Rahul"/>
            <person name="Thines Marco"/>
        </authorList>
    </citation>
    <scope>NUCLEOTIDE SEQUENCE [LARGE SCALE GENOMIC DNA]</scope>
</reference>
<keyword evidence="10" id="KW-1133">Transmembrane helix</keyword>
<feature type="transmembrane region" description="Helical" evidence="10">
    <location>
        <begin position="243"/>
        <end position="264"/>
    </location>
</feature>
<comment type="subcellular location">
    <subcellularLocation>
        <location evidence="8">Peroxisome membrane</location>
    </subcellularLocation>
</comment>
<evidence type="ECO:0000256" key="7">
    <source>
        <dbReference type="ARBA" id="ARBA00029693"/>
    </source>
</evidence>
<name>A0A0P1A9N3_PLAHL</name>
<dbReference type="AlphaFoldDB" id="A0A0P1A9N3"/>
<feature type="region of interest" description="Disordered" evidence="9">
    <location>
        <begin position="32"/>
        <end position="67"/>
    </location>
</feature>
<evidence type="ECO:0000256" key="1">
    <source>
        <dbReference type="ARBA" id="ARBA00006033"/>
    </source>
</evidence>
<dbReference type="OMA" id="GFWISFI"/>
<evidence type="ECO:0000313" key="12">
    <source>
        <dbReference type="Proteomes" id="UP000054928"/>
    </source>
</evidence>
<keyword evidence="5 10" id="KW-0472">Membrane</keyword>
<evidence type="ECO:0000256" key="9">
    <source>
        <dbReference type="SAM" id="MobiDB-lite"/>
    </source>
</evidence>
<evidence type="ECO:0000313" key="11">
    <source>
        <dbReference type="EMBL" id="CEG37498.1"/>
    </source>
</evidence>
<dbReference type="PANTHER" id="PTHR19332:SF1">
    <property type="entry name" value="PEROXISOMAL MEMBRANE PROTEIN PEX13"/>
    <property type="match status" value="1"/>
</dbReference>
<keyword evidence="2" id="KW-0813">Transport</keyword>
<dbReference type="STRING" id="4781.A0A0P1A9N3"/>
<accession>A0A0P1A9N3</accession>
<dbReference type="GO" id="GO:1990429">
    <property type="term" value="C:peroxisomal importomer complex"/>
    <property type="evidence" value="ECO:0007669"/>
    <property type="project" value="TreeGrafter"/>
</dbReference>
<dbReference type="GO" id="GO:0016560">
    <property type="term" value="P:protein import into peroxisome matrix, docking"/>
    <property type="evidence" value="ECO:0007669"/>
    <property type="project" value="InterPro"/>
</dbReference>
<dbReference type="OrthoDB" id="78870at2759"/>
<keyword evidence="3" id="KW-0653">Protein transport</keyword>
<comment type="similarity">
    <text evidence="1">Belongs to the peroxin-13 family.</text>
</comment>
<keyword evidence="12" id="KW-1185">Reference proteome</keyword>
<organism evidence="11 12">
    <name type="scientific">Plasmopara halstedii</name>
    <name type="common">Downy mildew of sunflower</name>
    <dbReference type="NCBI Taxonomy" id="4781"/>
    <lineage>
        <taxon>Eukaryota</taxon>
        <taxon>Sar</taxon>
        <taxon>Stramenopiles</taxon>
        <taxon>Oomycota</taxon>
        <taxon>Peronosporomycetes</taxon>
        <taxon>Peronosporales</taxon>
        <taxon>Peronosporaceae</taxon>
        <taxon>Plasmopara</taxon>
    </lineage>
</organism>
<dbReference type="GeneID" id="36400143"/>
<dbReference type="Proteomes" id="UP000054928">
    <property type="component" value="Unassembled WGS sequence"/>
</dbReference>
<evidence type="ECO:0000256" key="3">
    <source>
        <dbReference type="ARBA" id="ARBA00022927"/>
    </source>
</evidence>
<dbReference type="InterPro" id="IPR035463">
    <property type="entry name" value="Pex13"/>
</dbReference>
<dbReference type="EMBL" id="CCYD01000286">
    <property type="protein sequence ID" value="CEG37498.1"/>
    <property type="molecule type" value="Genomic_DNA"/>
</dbReference>
<evidence type="ECO:0000256" key="10">
    <source>
        <dbReference type="SAM" id="Phobius"/>
    </source>
</evidence>
<dbReference type="PANTHER" id="PTHR19332">
    <property type="entry name" value="PEROXISOMAL MEMBRANE PROTEIN PEX13"/>
    <property type="match status" value="1"/>
</dbReference>
<evidence type="ECO:0000256" key="8">
    <source>
        <dbReference type="ARBA" id="ARBA00046271"/>
    </source>
</evidence>
<keyword evidence="4" id="KW-0811">Translocation</keyword>